<evidence type="ECO:0000313" key="3">
    <source>
        <dbReference type="Proteomes" id="UP000678499"/>
    </source>
</evidence>
<keyword evidence="3" id="KW-1185">Reference proteome</keyword>
<evidence type="ECO:0000313" key="2">
    <source>
        <dbReference type="EMBL" id="CAD7274599.1"/>
    </source>
</evidence>
<feature type="region of interest" description="Disordered" evidence="1">
    <location>
        <begin position="383"/>
        <end position="414"/>
    </location>
</feature>
<gene>
    <name evidence="2" type="ORF">NMOB1V02_LOCUS2427</name>
</gene>
<feature type="compositionally biased region" description="Polar residues" evidence="1">
    <location>
        <begin position="71"/>
        <end position="102"/>
    </location>
</feature>
<name>A0A7R9GB64_9CRUS</name>
<dbReference type="Proteomes" id="UP000678499">
    <property type="component" value="Unassembled WGS sequence"/>
</dbReference>
<organism evidence="2">
    <name type="scientific">Notodromas monacha</name>
    <dbReference type="NCBI Taxonomy" id="399045"/>
    <lineage>
        <taxon>Eukaryota</taxon>
        <taxon>Metazoa</taxon>
        <taxon>Ecdysozoa</taxon>
        <taxon>Arthropoda</taxon>
        <taxon>Crustacea</taxon>
        <taxon>Oligostraca</taxon>
        <taxon>Ostracoda</taxon>
        <taxon>Podocopa</taxon>
        <taxon>Podocopida</taxon>
        <taxon>Cypridocopina</taxon>
        <taxon>Cypridoidea</taxon>
        <taxon>Cyprididae</taxon>
        <taxon>Notodromas</taxon>
    </lineage>
</organism>
<dbReference type="EMBL" id="CAJPEX010000273">
    <property type="protein sequence ID" value="CAG0914751.1"/>
    <property type="molecule type" value="Genomic_DNA"/>
</dbReference>
<accession>A0A7R9GB64</accession>
<sequence>MAVAGVNLKSKEVSPLEEDRRAEMARILDAIRGISGTGGQLNLGYETSTKDACSAPKPKSRSSKPPGISSTENEGSFLQNARNGGVGKSNNNLSSEFQSPSSVMMRAKTIVSNKRVEATNGADSGLENIATGDEVGNLIANQSARPEKKALSEKVGSGVNPTNSKAKEIRRHAAQKIVEQKTEKIAHAEIRENFEMATQGDASLPTKSKEASPIEKNGELGIEYQLLKQALEKVAGLEEKLESTRKTNKDDILKVSLNEDMLRFQASVNKKMSATLEEYAKKFSEVQTLAQDAVKEAKAAAGRSDHLVQIVDKLVHRTKDNGEILWALSKEYRNTASKLALECSGHLWIIRGVQDAWRMAVKKGSLVESVPFYTAKYKGNRHYPRATKARDTKAPRGNSPDTKSPPYPGTAVTKAPPELFFRTGCLR</sequence>
<dbReference type="EMBL" id="OA882310">
    <property type="protein sequence ID" value="CAD7274599.1"/>
    <property type="molecule type" value="Genomic_DNA"/>
</dbReference>
<feature type="region of interest" description="Disordered" evidence="1">
    <location>
        <begin position="142"/>
        <end position="164"/>
    </location>
</feature>
<feature type="region of interest" description="Disordered" evidence="1">
    <location>
        <begin position="35"/>
        <end position="104"/>
    </location>
</feature>
<evidence type="ECO:0000256" key="1">
    <source>
        <dbReference type="SAM" id="MobiDB-lite"/>
    </source>
</evidence>
<reference evidence="2" key="1">
    <citation type="submission" date="2020-11" db="EMBL/GenBank/DDBJ databases">
        <authorList>
            <person name="Tran Van P."/>
        </authorList>
    </citation>
    <scope>NUCLEOTIDE SEQUENCE</scope>
</reference>
<dbReference type="AlphaFoldDB" id="A0A7R9GB64"/>
<proteinExistence type="predicted"/>
<protein>
    <submittedName>
        <fullName evidence="2">Uncharacterized protein</fullName>
    </submittedName>
</protein>